<dbReference type="Pfam" id="PF00528">
    <property type="entry name" value="BPD_transp_1"/>
    <property type="match status" value="1"/>
</dbReference>
<dbReference type="InterPro" id="IPR035906">
    <property type="entry name" value="MetI-like_sf"/>
</dbReference>
<dbReference type="NCBIfam" id="TIGR01726">
    <property type="entry name" value="HEQRo_perm_3TM"/>
    <property type="match status" value="1"/>
</dbReference>
<feature type="transmembrane region" description="Helical" evidence="8">
    <location>
        <begin position="249"/>
        <end position="270"/>
    </location>
</feature>
<feature type="domain" description="ABC transmembrane type-1" evidence="10">
    <location>
        <begin position="65"/>
        <end position="271"/>
    </location>
</feature>
<feature type="transmembrane region" description="Helical" evidence="8">
    <location>
        <begin position="106"/>
        <end position="127"/>
    </location>
</feature>
<keyword evidence="5" id="KW-0029">Amino-acid transport</keyword>
<dbReference type="InterPro" id="IPR010065">
    <property type="entry name" value="AA_ABC_transptr_permease_3TM"/>
</dbReference>
<keyword evidence="7 8" id="KW-0472">Membrane</keyword>
<organism evidence="11 12">
    <name type="scientific">Paeniglutamicibacter gangotriensis Lz1y</name>
    <dbReference type="NCBI Taxonomy" id="1276920"/>
    <lineage>
        <taxon>Bacteria</taxon>
        <taxon>Bacillati</taxon>
        <taxon>Actinomycetota</taxon>
        <taxon>Actinomycetes</taxon>
        <taxon>Micrococcales</taxon>
        <taxon>Micrococcaceae</taxon>
        <taxon>Paeniglutamicibacter</taxon>
    </lineage>
</organism>
<keyword evidence="12" id="KW-1185">Reference proteome</keyword>
<dbReference type="PANTHER" id="PTHR30614:SF0">
    <property type="entry name" value="L-CYSTINE TRANSPORT SYSTEM PERMEASE PROTEIN TCYL"/>
    <property type="match status" value="1"/>
</dbReference>
<evidence type="ECO:0000256" key="5">
    <source>
        <dbReference type="ARBA" id="ARBA00022970"/>
    </source>
</evidence>
<dbReference type="GO" id="GO:0043190">
    <property type="term" value="C:ATP-binding cassette (ABC) transporter complex"/>
    <property type="evidence" value="ECO:0007669"/>
    <property type="project" value="InterPro"/>
</dbReference>
<dbReference type="InterPro" id="IPR043429">
    <property type="entry name" value="ArtM/GltK/GlnP/TcyL/YhdX-like"/>
</dbReference>
<dbReference type="InterPro" id="IPR000515">
    <property type="entry name" value="MetI-like"/>
</dbReference>
<dbReference type="PROSITE" id="PS50928">
    <property type="entry name" value="ABC_TM1"/>
    <property type="match status" value="1"/>
</dbReference>
<comment type="similarity">
    <text evidence="8">Belongs to the binding-protein-dependent transport system permease family.</text>
</comment>
<evidence type="ECO:0000256" key="3">
    <source>
        <dbReference type="ARBA" id="ARBA00022475"/>
    </source>
</evidence>
<name>M7NGT4_9MICC</name>
<evidence type="ECO:0000313" key="12">
    <source>
        <dbReference type="Proteomes" id="UP000012015"/>
    </source>
</evidence>
<dbReference type="STRING" id="1276920.ADIAG_03098"/>
<evidence type="ECO:0000256" key="6">
    <source>
        <dbReference type="ARBA" id="ARBA00022989"/>
    </source>
</evidence>
<protein>
    <submittedName>
        <fullName evidence="11">Polar amino acid ABC transporter inner membrane subunit</fullName>
    </submittedName>
</protein>
<evidence type="ECO:0000256" key="4">
    <source>
        <dbReference type="ARBA" id="ARBA00022692"/>
    </source>
</evidence>
<keyword evidence="3" id="KW-1003">Cell membrane</keyword>
<keyword evidence="4 8" id="KW-0812">Transmembrane</keyword>
<proteinExistence type="inferred from homology"/>
<evidence type="ECO:0000256" key="7">
    <source>
        <dbReference type="ARBA" id="ARBA00023136"/>
    </source>
</evidence>
<dbReference type="PATRIC" id="fig|1276920.7.peg.3100"/>
<dbReference type="RefSeq" id="WP_007272265.1">
    <property type="nucleotide sequence ID" value="NZ_AOCK01000009.1"/>
</dbReference>
<evidence type="ECO:0000313" key="11">
    <source>
        <dbReference type="EMBL" id="EMQ97718.1"/>
    </source>
</evidence>
<accession>M7NGT4</accession>
<keyword evidence="2 8" id="KW-0813">Transport</keyword>
<dbReference type="AlphaFoldDB" id="M7NGT4"/>
<feature type="compositionally biased region" description="Polar residues" evidence="9">
    <location>
        <begin position="294"/>
        <end position="305"/>
    </location>
</feature>
<evidence type="ECO:0000256" key="8">
    <source>
        <dbReference type="RuleBase" id="RU363032"/>
    </source>
</evidence>
<dbReference type="Gene3D" id="1.10.3720.10">
    <property type="entry name" value="MetI-like"/>
    <property type="match status" value="1"/>
</dbReference>
<evidence type="ECO:0000256" key="2">
    <source>
        <dbReference type="ARBA" id="ARBA00022448"/>
    </source>
</evidence>
<reference evidence="11 12" key="1">
    <citation type="journal article" date="2013" name="Genome Announc.">
        <title>Draft Genome Sequence of Arthrobacter gangotriensis Strain Lz1yT, Isolated from a Penguin Rookery Soil Sample Collected in Antarctica, near the Indian Station Dakshin Gangotri.</title>
        <authorList>
            <person name="Shivaji S."/>
            <person name="Ara S."/>
            <person name="Bandi S."/>
            <person name="Singh A."/>
            <person name="Kumar Pinnaka A."/>
        </authorList>
    </citation>
    <scope>NUCLEOTIDE SEQUENCE [LARGE SCALE GENOMIC DNA]</scope>
    <source>
        <strain evidence="11 12">Lz1y</strain>
    </source>
</reference>
<dbReference type="Proteomes" id="UP000012015">
    <property type="component" value="Unassembled WGS sequence"/>
</dbReference>
<dbReference type="SUPFAM" id="SSF161098">
    <property type="entry name" value="MetI-like"/>
    <property type="match status" value="1"/>
</dbReference>
<evidence type="ECO:0000259" key="10">
    <source>
        <dbReference type="PROSITE" id="PS50928"/>
    </source>
</evidence>
<evidence type="ECO:0000256" key="9">
    <source>
        <dbReference type="SAM" id="MobiDB-lite"/>
    </source>
</evidence>
<feature type="transmembrane region" description="Helical" evidence="8">
    <location>
        <begin position="24"/>
        <end position="43"/>
    </location>
</feature>
<dbReference type="FunFam" id="1.10.3720.10:FF:000006">
    <property type="entry name" value="Glutamate/aspartate ABC transporter, permease protein GltK"/>
    <property type="match status" value="1"/>
</dbReference>
<sequence>MPSNLAPDIAPAPAVVIPRNIKQIVLSAFVILVALAILVSIFGNERFGWRVIGAYLFSTIILSGIANTLLLTLICMIAGTLLGAVIALMKLSASPPLQWIATVYTWIFRGVPLLVLLLFFFNLAALFPQLELGMPGSPPLITLNANEIISPFTAAFLALSLHESAYMAEIIRSGIVAVAKGQSEAAHALGMKPLKVTQRIIFPQAMRLIVPPTANQVITMLKSTSLVSVLALSDLLYSAQIVYSQNYQVIPLLAVATIWYLVLVSILTWIQSRVERVFNRGYGEKRRSHKKVSQRPSNESKNQPAINEEEANA</sequence>
<dbReference type="GO" id="GO:0022857">
    <property type="term" value="F:transmembrane transporter activity"/>
    <property type="evidence" value="ECO:0007669"/>
    <property type="project" value="InterPro"/>
</dbReference>
<gene>
    <name evidence="11" type="ORF">ADIAG_03098</name>
</gene>
<comment type="caution">
    <text evidence="11">The sequence shown here is derived from an EMBL/GenBank/DDBJ whole genome shotgun (WGS) entry which is preliminary data.</text>
</comment>
<dbReference type="PANTHER" id="PTHR30614">
    <property type="entry name" value="MEMBRANE COMPONENT OF AMINO ACID ABC TRANSPORTER"/>
    <property type="match status" value="1"/>
</dbReference>
<dbReference type="GO" id="GO:0006865">
    <property type="term" value="P:amino acid transport"/>
    <property type="evidence" value="ECO:0007669"/>
    <property type="project" value="UniProtKB-KW"/>
</dbReference>
<feature type="region of interest" description="Disordered" evidence="9">
    <location>
        <begin position="284"/>
        <end position="313"/>
    </location>
</feature>
<keyword evidence="6 8" id="KW-1133">Transmembrane helix</keyword>
<dbReference type="EMBL" id="AOCK01000009">
    <property type="protein sequence ID" value="EMQ97718.1"/>
    <property type="molecule type" value="Genomic_DNA"/>
</dbReference>
<dbReference type="eggNOG" id="COG0765">
    <property type="taxonomic scope" value="Bacteria"/>
</dbReference>
<comment type="subcellular location">
    <subcellularLocation>
        <location evidence="1 8">Cell membrane</location>
        <topology evidence="1 8">Multi-pass membrane protein</topology>
    </subcellularLocation>
</comment>
<feature type="transmembrane region" description="Helical" evidence="8">
    <location>
        <begin position="55"/>
        <end position="86"/>
    </location>
</feature>
<dbReference type="CDD" id="cd06261">
    <property type="entry name" value="TM_PBP2"/>
    <property type="match status" value="1"/>
</dbReference>
<evidence type="ECO:0000256" key="1">
    <source>
        <dbReference type="ARBA" id="ARBA00004651"/>
    </source>
</evidence>